<sequence>MLPHHLPSKITTKKLISLSIIMITIIR</sequence>
<dbReference type="AlphaFoldDB" id="A0A2P2NAT7"/>
<protein>
    <submittedName>
        <fullName evidence="1">Uncharacterized protein</fullName>
    </submittedName>
</protein>
<accession>A0A2P2NAT7</accession>
<reference evidence="1" key="1">
    <citation type="submission" date="2018-02" db="EMBL/GenBank/DDBJ databases">
        <title>Rhizophora mucronata_Transcriptome.</title>
        <authorList>
            <person name="Meera S.P."/>
            <person name="Sreeshan A."/>
            <person name="Augustine A."/>
        </authorList>
    </citation>
    <scope>NUCLEOTIDE SEQUENCE</scope>
    <source>
        <tissue evidence="1">Leaf</tissue>
    </source>
</reference>
<dbReference type="EMBL" id="GGEC01059112">
    <property type="protein sequence ID" value="MBX39596.1"/>
    <property type="molecule type" value="Transcribed_RNA"/>
</dbReference>
<name>A0A2P2NAT7_RHIMU</name>
<evidence type="ECO:0000313" key="1">
    <source>
        <dbReference type="EMBL" id="MBX39596.1"/>
    </source>
</evidence>
<proteinExistence type="predicted"/>
<organism evidence="1">
    <name type="scientific">Rhizophora mucronata</name>
    <name type="common">Asiatic mangrove</name>
    <dbReference type="NCBI Taxonomy" id="61149"/>
    <lineage>
        <taxon>Eukaryota</taxon>
        <taxon>Viridiplantae</taxon>
        <taxon>Streptophyta</taxon>
        <taxon>Embryophyta</taxon>
        <taxon>Tracheophyta</taxon>
        <taxon>Spermatophyta</taxon>
        <taxon>Magnoliopsida</taxon>
        <taxon>eudicotyledons</taxon>
        <taxon>Gunneridae</taxon>
        <taxon>Pentapetalae</taxon>
        <taxon>rosids</taxon>
        <taxon>fabids</taxon>
        <taxon>Malpighiales</taxon>
        <taxon>Rhizophoraceae</taxon>
        <taxon>Rhizophora</taxon>
    </lineage>
</organism>